<dbReference type="AlphaFoldDB" id="A0AAV7UAJ3"/>
<organism evidence="1 2">
    <name type="scientific">Pleurodeles waltl</name>
    <name type="common">Iberian ribbed newt</name>
    <dbReference type="NCBI Taxonomy" id="8319"/>
    <lineage>
        <taxon>Eukaryota</taxon>
        <taxon>Metazoa</taxon>
        <taxon>Chordata</taxon>
        <taxon>Craniata</taxon>
        <taxon>Vertebrata</taxon>
        <taxon>Euteleostomi</taxon>
        <taxon>Amphibia</taxon>
        <taxon>Batrachia</taxon>
        <taxon>Caudata</taxon>
        <taxon>Salamandroidea</taxon>
        <taxon>Salamandridae</taxon>
        <taxon>Pleurodelinae</taxon>
        <taxon>Pleurodeles</taxon>
    </lineage>
</organism>
<reference evidence="1" key="1">
    <citation type="journal article" date="2022" name="bioRxiv">
        <title>Sequencing and chromosome-scale assembly of the giantPleurodeles waltlgenome.</title>
        <authorList>
            <person name="Brown T."/>
            <person name="Elewa A."/>
            <person name="Iarovenko S."/>
            <person name="Subramanian E."/>
            <person name="Araus A.J."/>
            <person name="Petzold A."/>
            <person name="Susuki M."/>
            <person name="Suzuki K.-i.T."/>
            <person name="Hayashi T."/>
            <person name="Toyoda A."/>
            <person name="Oliveira C."/>
            <person name="Osipova E."/>
            <person name="Leigh N.D."/>
            <person name="Simon A."/>
            <person name="Yun M.H."/>
        </authorList>
    </citation>
    <scope>NUCLEOTIDE SEQUENCE</scope>
    <source>
        <strain evidence="1">20211129_DDA</strain>
        <tissue evidence="1">Liver</tissue>
    </source>
</reference>
<protein>
    <submittedName>
        <fullName evidence="1">Uncharacterized protein</fullName>
    </submittedName>
</protein>
<dbReference type="EMBL" id="JANPWB010000005">
    <property type="protein sequence ID" value="KAJ1185399.1"/>
    <property type="molecule type" value="Genomic_DNA"/>
</dbReference>
<comment type="caution">
    <text evidence="1">The sequence shown here is derived from an EMBL/GenBank/DDBJ whole genome shotgun (WGS) entry which is preliminary data.</text>
</comment>
<name>A0AAV7UAJ3_PLEWA</name>
<evidence type="ECO:0000313" key="1">
    <source>
        <dbReference type="EMBL" id="KAJ1185399.1"/>
    </source>
</evidence>
<proteinExistence type="predicted"/>
<gene>
    <name evidence="1" type="ORF">NDU88_002192</name>
</gene>
<sequence length="121" mass="13130">MELGALLGPSKQGLQRIGAFLLLRAYSTTSSWPRQPLTCDAGAPRMHCAELLPRTALSAEKQMCALQHAPADTRRVSAESRISALSVSRFVATVAYAFLDAKTGRSARHSRTAWSADLLFI</sequence>
<dbReference type="Proteomes" id="UP001066276">
    <property type="component" value="Chromosome 3_1"/>
</dbReference>
<accession>A0AAV7UAJ3</accession>
<evidence type="ECO:0000313" key="2">
    <source>
        <dbReference type="Proteomes" id="UP001066276"/>
    </source>
</evidence>
<keyword evidence="2" id="KW-1185">Reference proteome</keyword>